<keyword evidence="3" id="KW-1185">Reference proteome</keyword>
<evidence type="ECO:0000313" key="3">
    <source>
        <dbReference type="Proteomes" id="UP000465306"/>
    </source>
</evidence>
<dbReference type="EMBL" id="BLKU01000003">
    <property type="protein sequence ID" value="GFG64397.1"/>
    <property type="molecule type" value="Genomic_DNA"/>
</dbReference>
<comment type="similarity">
    <text evidence="1">Belongs to the GMC oxidoreductase family.</text>
</comment>
<dbReference type="Gene3D" id="3.50.50.60">
    <property type="entry name" value="FAD/NAD(P)-binding domain"/>
    <property type="match status" value="1"/>
</dbReference>
<evidence type="ECO:0008006" key="4">
    <source>
        <dbReference type="Google" id="ProtNLM"/>
    </source>
</evidence>
<dbReference type="InterPro" id="IPR012132">
    <property type="entry name" value="GMC_OxRdtase"/>
</dbReference>
<dbReference type="InterPro" id="IPR036188">
    <property type="entry name" value="FAD/NAD-bd_sf"/>
</dbReference>
<dbReference type="PANTHER" id="PTHR11552:SF147">
    <property type="entry name" value="CHOLINE DEHYDROGENASE, MITOCHONDRIAL"/>
    <property type="match status" value="1"/>
</dbReference>
<gene>
    <name evidence="2" type="ORF">MKUB_18870</name>
</gene>
<sequence>MDGVLKSRYDVIVCGAGSSGSVVARRLAENADVDVLLLEAGGTDRVPSVTDAAQWPANLGGERDWAFVAEPDPNLYGRRIPLSMGKVLGGGSSINLRCA</sequence>
<accession>A0ABQ1BL28</accession>
<reference evidence="2 3" key="1">
    <citation type="journal article" date="2019" name="Emerg. Microbes Infect.">
        <title>Comprehensive subspecies identification of 175 nontuberculous mycobacteria species based on 7547 genomic profiles.</title>
        <authorList>
            <person name="Matsumoto Y."/>
            <person name="Kinjo T."/>
            <person name="Motooka D."/>
            <person name="Nabeya D."/>
            <person name="Jung N."/>
            <person name="Uechi K."/>
            <person name="Horii T."/>
            <person name="Iida T."/>
            <person name="Fujita J."/>
            <person name="Nakamura S."/>
        </authorList>
    </citation>
    <scope>NUCLEOTIDE SEQUENCE [LARGE SCALE GENOMIC DNA]</scope>
    <source>
        <strain evidence="2 3">JCM 13573</strain>
    </source>
</reference>
<dbReference type="PANTHER" id="PTHR11552">
    <property type="entry name" value="GLUCOSE-METHANOL-CHOLINE GMC OXIDOREDUCTASE"/>
    <property type="match status" value="1"/>
</dbReference>
<dbReference type="Proteomes" id="UP000465306">
    <property type="component" value="Unassembled WGS sequence"/>
</dbReference>
<proteinExistence type="inferred from homology"/>
<dbReference type="Gene3D" id="3.30.560.10">
    <property type="entry name" value="Glucose Oxidase, domain 3"/>
    <property type="match status" value="1"/>
</dbReference>
<comment type="caution">
    <text evidence="2">The sequence shown here is derived from an EMBL/GenBank/DDBJ whole genome shotgun (WGS) entry which is preliminary data.</text>
</comment>
<evidence type="ECO:0000256" key="1">
    <source>
        <dbReference type="ARBA" id="ARBA00010790"/>
    </source>
</evidence>
<dbReference type="SUPFAM" id="SSF51905">
    <property type="entry name" value="FAD/NAD(P)-binding domain"/>
    <property type="match status" value="1"/>
</dbReference>
<evidence type="ECO:0000313" key="2">
    <source>
        <dbReference type="EMBL" id="GFG64397.1"/>
    </source>
</evidence>
<protein>
    <recommendedName>
        <fullName evidence="4">Glucose-methanol-choline oxidoreductase N-terminal domain-containing protein</fullName>
    </recommendedName>
</protein>
<organism evidence="2 3">
    <name type="scientific">Mycobacterium kubicae</name>
    <dbReference type="NCBI Taxonomy" id="120959"/>
    <lineage>
        <taxon>Bacteria</taxon>
        <taxon>Bacillati</taxon>
        <taxon>Actinomycetota</taxon>
        <taxon>Actinomycetes</taxon>
        <taxon>Mycobacteriales</taxon>
        <taxon>Mycobacteriaceae</taxon>
        <taxon>Mycobacterium</taxon>
        <taxon>Mycobacterium simiae complex</taxon>
    </lineage>
</organism>
<name>A0ABQ1BL28_9MYCO</name>